<evidence type="ECO:0000259" key="10">
    <source>
        <dbReference type="PROSITE" id="PS50109"/>
    </source>
</evidence>
<feature type="modified residue" description="Phosphohistidine" evidence="7">
    <location>
        <position position="55"/>
    </location>
</feature>
<name>A0ABV4UHI9_9RHOO</name>
<dbReference type="SMART" id="SM00448">
    <property type="entry name" value="REC"/>
    <property type="match status" value="1"/>
</dbReference>
<dbReference type="InterPro" id="IPR011006">
    <property type="entry name" value="CheY-like_superfamily"/>
</dbReference>
<feature type="domain" description="HPt" evidence="13">
    <location>
        <begin position="1486"/>
        <end position="1589"/>
    </location>
</feature>
<dbReference type="PANTHER" id="PTHR43395:SF8">
    <property type="entry name" value="HISTIDINE KINASE"/>
    <property type="match status" value="1"/>
</dbReference>
<dbReference type="CDD" id="cd00088">
    <property type="entry name" value="HPT"/>
    <property type="match status" value="2"/>
</dbReference>
<dbReference type="PRINTS" id="PR00344">
    <property type="entry name" value="BCTRLSENSOR"/>
</dbReference>
<dbReference type="EMBL" id="JBEUWX010000003">
    <property type="protein sequence ID" value="MFA9951094.1"/>
    <property type="molecule type" value="Genomic_DNA"/>
</dbReference>
<dbReference type="Pfam" id="PF02518">
    <property type="entry name" value="HATPase_c"/>
    <property type="match status" value="1"/>
</dbReference>
<feature type="domain" description="HPt" evidence="13">
    <location>
        <begin position="11"/>
        <end position="112"/>
    </location>
</feature>
<dbReference type="PROSITE" id="PS50110">
    <property type="entry name" value="RESPONSE_REGULATORY"/>
    <property type="match status" value="1"/>
</dbReference>
<dbReference type="PROSITE" id="PS50894">
    <property type="entry name" value="HPT"/>
    <property type="match status" value="4"/>
</dbReference>
<evidence type="ECO:0000259" key="12">
    <source>
        <dbReference type="PROSITE" id="PS50851"/>
    </source>
</evidence>
<dbReference type="InterPro" id="IPR051315">
    <property type="entry name" value="Bact_Chemotaxis_CheA"/>
</dbReference>
<feature type="region of interest" description="Disordered" evidence="9">
    <location>
        <begin position="867"/>
        <end position="927"/>
    </location>
</feature>
<dbReference type="InterPro" id="IPR005467">
    <property type="entry name" value="His_kinase_dom"/>
</dbReference>
<reference evidence="15" key="1">
    <citation type="submission" date="2024-06" db="EMBL/GenBank/DDBJ databases">
        <title>Radixoralia hellwigii gen. nov., sp nov., isolated from a root canal in the human oral cavity.</title>
        <authorList>
            <person name="Bartsch S."/>
            <person name="Wittmer A."/>
            <person name="Schulz A.-K."/>
            <person name="Neumann-Schaal M."/>
            <person name="Wolf J."/>
            <person name="Gronow S."/>
            <person name="Tennert C."/>
            <person name="Haecker G."/>
            <person name="Cieplik F."/>
            <person name="Al-Ahmad A."/>
        </authorList>
    </citation>
    <scope>NUCLEOTIDE SEQUENCE [LARGE SCALE GENOMIC DNA]</scope>
    <source>
        <strain evidence="15">Wk13</strain>
    </source>
</reference>
<dbReference type="SUPFAM" id="SSF55874">
    <property type="entry name" value="ATPase domain of HSP90 chaperone/DNA topoisomerase II/histidine kinase"/>
    <property type="match status" value="1"/>
</dbReference>
<feature type="region of interest" description="Disordered" evidence="9">
    <location>
        <begin position="1632"/>
        <end position="1653"/>
    </location>
</feature>
<keyword evidence="15" id="KW-1185">Reference proteome</keyword>
<evidence type="ECO:0000259" key="13">
    <source>
        <dbReference type="PROSITE" id="PS50894"/>
    </source>
</evidence>
<evidence type="ECO:0000313" key="15">
    <source>
        <dbReference type="Proteomes" id="UP001574673"/>
    </source>
</evidence>
<dbReference type="InterPro" id="IPR036061">
    <property type="entry name" value="CheW-like_dom_sf"/>
</dbReference>
<dbReference type="SUPFAM" id="SSF50341">
    <property type="entry name" value="CheW-like"/>
    <property type="match status" value="1"/>
</dbReference>
<dbReference type="Pfam" id="PF01584">
    <property type="entry name" value="CheW"/>
    <property type="match status" value="1"/>
</dbReference>
<feature type="domain" description="HPt" evidence="13">
    <location>
        <begin position="688"/>
        <end position="795"/>
    </location>
</feature>
<evidence type="ECO:0000256" key="4">
    <source>
        <dbReference type="ARBA" id="ARBA00022679"/>
    </source>
</evidence>
<feature type="region of interest" description="Disordered" evidence="9">
    <location>
        <begin position="983"/>
        <end position="1010"/>
    </location>
</feature>
<evidence type="ECO:0000256" key="3">
    <source>
        <dbReference type="ARBA" id="ARBA00022553"/>
    </source>
</evidence>
<feature type="domain" description="Response regulatory" evidence="11">
    <location>
        <begin position="2136"/>
        <end position="2252"/>
    </location>
</feature>
<feature type="modified residue" description="4-aspartylphosphate" evidence="8">
    <location>
        <position position="2185"/>
    </location>
</feature>
<feature type="region of interest" description="Disordered" evidence="9">
    <location>
        <begin position="1182"/>
        <end position="1231"/>
    </location>
</feature>
<feature type="region of interest" description="Disordered" evidence="9">
    <location>
        <begin position="1042"/>
        <end position="1097"/>
    </location>
</feature>
<gene>
    <name evidence="14" type="ORF">ABCS64_12295</name>
</gene>
<dbReference type="SMART" id="SM00073">
    <property type="entry name" value="HPT"/>
    <property type="match status" value="3"/>
</dbReference>
<feature type="compositionally biased region" description="Low complexity" evidence="9">
    <location>
        <begin position="1212"/>
        <end position="1229"/>
    </location>
</feature>
<comment type="catalytic activity">
    <reaction evidence="1">
        <text>ATP + protein L-histidine = ADP + protein N-phospho-L-histidine.</text>
        <dbReference type="EC" id="2.7.13.3"/>
    </reaction>
</comment>
<dbReference type="SMART" id="SM00387">
    <property type="entry name" value="HATPase_c"/>
    <property type="match status" value="1"/>
</dbReference>
<dbReference type="SUPFAM" id="SSF52172">
    <property type="entry name" value="CheY-like"/>
    <property type="match status" value="1"/>
</dbReference>
<dbReference type="InterPro" id="IPR002545">
    <property type="entry name" value="CheW-lke_dom"/>
</dbReference>
<dbReference type="CDD" id="cd16916">
    <property type="entry name" value="HATPase_CheA-like"/>
    <property type="match status" value="1"/>
</dbReference>
<keyword evidence="6" id="KW-0902">Two-component regulatory system</keyword>
<dbReference type="CDD" id="cd17546">
    <property type="entry name" value="REC_hyHK_CKI1_RcsC-like"/>
    <property type="match status" value="1"/>
</dbReference>
<dbReference type="InterPro" id="IPR004105">
    <property type="entry name" value="CheA-like_dim"/>
</dbReference>
<evidence type="ECO:0000313" key="14">
    <source>
        <dbReference type="EMBL" id="MFA9951094.1"/>
    </source>
</evidence>
<evidence type="ECO:0000256" key="7">
    <source>
        <dbReference type="PROSITE-ProRule" id="PRU00110"/>
    </source>
</evidence>
<dbReference type="SMART" id="SM00260">
    <property type="entry name" value="CheW"/>
    <property type="match status" value="1"/>
</dbReference>
<feature type="region of interest" description="Disordered" evidence="9">
    <location>
        <begin position="1592"/>
        <end position="1618"/>
    </location>
</feature>
<evidence type="ECO:0000256" key="9">
    <source>
        <dbReference type="SAM" id="MobiDB-lite"/>
    </source>
</evidence>
<evidence type="ECO:0000256" key="8">
    <source>
        <dbReference type="PROSITE-ProRule" id="PRU00169"/>
    </source>
</evidence>
<feature type="compositionally biased region" description="Low complexity" evidence="9">
    <location>
        <begin position="983"/>
        <end position="999"/>
    </location>
</feature>
<comment type="caution">
    <text evidence="14">The sequence shown here is derived from an EMBL/GenBank/DDBJ whole genome shotgun (WGS) entry which is preliminary data.</text>
</comment>
<dbReference type="Pfam" id="PF00072">
    <property type="entry name" value="Response_reg"/>
    <property type="match status" value="1"/>
</dbReference>
<feature type="compositionally biased region" description="Low complexity" evidence="9">
    <location>
        <begin position="1182"/>
        <end position="1195"/>
    </location>
</feature>
<dbReference type="Proteomes" id="UP001574673">
    <property type="component" value="Unassembled WGS sequence"/>
</dbReference>
<dbReference type="SMART" id="SM01231">
    <property type="entry name" value="H-kinase_dim"/>
    <property type="match status" value="1"/>
</dbReference>
<feature type="modified residue" description="Phosphohistidine" evidence="7">
    <location>
        <position position="1533"/>
    </location>
</feature>
<keyword evidence="3 8" id="KW-0597">Phosphoprotein</keyword>
<dbReference type="SUPFAM" id="SSF47226">
    <property type="entry name" value="Histidine-containing phosphotransfer domain, HPT domain"/>
    <property type="match status" value="5"/>
</dbReference>
<accession>A0ABV4UHI9</accession>
<dbReference type="PANTHER" id="PTHR43395">
    <property type="entry name" value="SENSOR HISTIDINE KINASE CHEA"/>
    <property type="match status" value="1"/>
</dbReference>
<dbReference type="EC" id="2.7.13.3" evidence="2"/>
<proteinExistence type="predicted"/>
<evidence type="ECO:0000256" key="5">
    <source>
        <dbReference type="ARBA" id="ARBA00022777"/>
    </source>
</evidence>
<protein>
    <recommendedName>
        <fullName evidence="2">histidine kinase</fullName>
        <ecNumber evidence="2">2.7.13.3</ecNumber>
    </recommendedName>
</protein>
<evidence type="ECO:0000256" key="6">
    <source>
        <dbReference type="ARBA" id="ARBA00023012"/>
    </source>
</evidence>
<dbReference type="InterPro" id="IPR008207">
    <property type="entry name" value="Sig_transdc_His_kin_Hpt_dom"/>
</dbReference>
<dbReference type="PROSITE" id="PS50109">
    <property type="entry name" value="HIS_KIN"/>
    <property type="match status" value="1"/>
</dbReference>
<evidence type="ECO:0000256" key="1">
    <source>
        <dbReference type="ARBA" id="ARBA00000085"/>
    </source>
</evidence>
<keyword evidence="5" id="KW-0418">Kinase</keyword>
<feature type="domain" description="CheW-like" evidence="12">
    <location>
        <begin position="1979"/>
        <end position="2114"/>
    </location>
</feature>
<feature type="modified residue" description="Phosphohistidine" evidence="7">
    <location>
        <position position="735"/>
    </location>
</feature>
<dbReference type="PROSITE" id="PS50851">
    <property type="entry name" value="CHEW"/>
    <property type="match status" value="1"/>
</dbReference>
<keyword evidence="4" id="KW-0808">Transferase</keyword>
<evidence type="ECO:0000259" key="11">
    <source>
        <dbReference type="PROSITE" id="PS50110"/>
    </source>
</evidence>
<feature type="modified residue" description="Phosphohistidine" evidence="7">
    <location>
        <position position="1277"/>
    </location>
</feature>
<dbReference type="Pfam" id="PF01627">
    <property type="entry name" value="Hpt"/>
    <property type="match status" value="3"/>
</dbReference>
<feature type="region of interest" description="Disordered" evidence="9">
    <location>
        <begin position="1111"/>
        <end position="1157"/>
    </location>
</feature>
<dbReference type="InterPro" id="IPR001789">
    <property type="entry name" value="Sig_transdc_resp-reg_receiver"/>
</dbReference>
<feature type="domain" description="HPt" evidence="13">
    <location>
        <begin position="1231"/>
        <end position="1334"/>
    </location>
</feature>
<organism evidence="14 15">
    <name type="scientific">Dentiradicibacter hellwigii</name>
    <dbReference type="NCBI Taxonomy" id="3149053"/>
    <lineage>
        <taxon>Bacteria</taxon>
        <taxon>Pseudomonadati</taxon>
        <taxon>Pseudomonadota</taxon>
        <taxon>Betaproteobacteria</taxon>
        <taxon>Rhodocyclales</taxon>
        <taxon>Rhodocyclaceae</taxon>
        <taxon>Dentiradicibacter</taxon>
    </lineage>
</organism>
<dbReference type="InterPro" id="IPR004358">
    <property type="entry name" value="Sig_transdc_His_kin-like_C"/>
</dbReference>
<feature type="domain" description="Histidine kinase" evidence="10">
    <location>
        <begin position="1779"/>
        <end position="1977"/>
    </location>
</feature>
<sequence>MNASTEFDTGPLSWVKNEIDLSLERAANALNAYAESAAAGNADLSHIQYCRTHLHQVQGALVIVGLDGVRQLTEAMEALLEAMETGTVAANGANIALIYQGLQGIGSYLDTLLAGQNNQPLRLFPLYAATQKARGIEHPSPADLFFPDLSVRPPHRASTAAKMPETAFQEHLRQERGRFQRGLLAWLRAPQQRDGIADMLDAVKNIDAVQESASARAFWWVATALLTALSEGALPQQIDAKQVCARIDLQIRRMIEGSKNVAERLMRDLLYLVAICQSTHPAIEQIRRAYRLREALQIEKAPVTSAAQESILRHLHETIAAAEDAWNKFCAGAPQALPPFREYALTIANLVNQLGRADYQRLAQALAITANNLREDASRHSDALAMEVATGLLLAQNAQENFTHLGNDFAHQVDITVARIHGCLAGAPPKADAEIPLLDEMSRKAQERLLIAQVAREIQGNLGQIEQALDTFFRNAEVRDGLPPLDAIFHQTENALTLLGHDGAVNVLRACRQEAERFAQPDYEPQDSDFQRIANELSLLGFYVDAIPSGANDFAAFVEQMQKKPGEAAHDDVYEEHDEVLDLDSLTVEQEVAQQKREAQNLLGALLEQPDDAGLREELRHNLTALKDDAELVADAALSRQADAALTALDEGQAAAPQIQEAIASLQTPGEKTPQPSEATLQLSQASAEEIDAELLEIFIEEAHEVLATVGENTQRVRQHPHDTEALTTVRRAFHTLKGSGRMVGLKDLGETAWAIEQTLNLWLRQEQEVTPALIALLEQAKGCFDEWVEHLASHSGAVPETASLIELAERLRRPEGAAAAPGTATAAKADEAPAKLSTTAITSFIDQHRAEAEAADQAATLTATDVTEASVEAVETPPAAPEDSTATTDGSVEDSAATLTIADVTEVPVETPPTILEDSTSPTDGAAEDWAAIPTAADITEATVETPSAALEDSTKPTDVLAEADDVLPSLTFAPAETSIAQAATDAAQPPEPEAQQELVGESSDSDAFEETIEISTPDDEAEDDADFELAFADDDAITVEEAPDTLATPARSAEQENLDITEAPAAPVLTPPEIRPTPTPKADVAPTPQPHIAPVSYDDNIARALARVHSSRAAKPPETRAVPENLPDITLPGKQPAAPESALPAARTQPAAEFQATPKVQPISYADILALATGKAVPTPTAAEDAAPTAPQTSKTAAPTPAVPPDKHAAATSIQATPTPAAAQPKTTRPDIPAALLSIFREESSTHLATLYRELPNIERADATPTPHEMYRAAHTLAGIAATVGIDALNQLSHALEKTLLRRDDSPLRNSPDAPGFIRQAVQVIDAMLDALFNQRDFRPAEALIAALNALYPTDSGAPAALAPDTDEAEITVEEIPTTLDDDVEDLAVEAVDIVAPEIEDIPSVSEKTPEPATPKAFAAHSAFAPSTVSPAAVSPATFTAPLTPPSAATAKASDITPSAFTVPEAPTEAPILPAAIAALPRRQDEIDMQLLPIFLEEAQDLTQRISEQLRIWYDAPEDGQPAQLLARLLHTLKGSARMAGAMNLGEITHAIESRVQEASRTLPAARSVIGEIESVFDDVRQIIDRLQHGETLESPAPEAESATAPARSPAVSTPIHQASTAPVLPTLQPAASTQAPRPEPHSAAAEPESRQAVLRVRANLLDRLVNEAGELSITRTRIEGEMRSLKGSLLDLTESVIRLRRQLRDIEIQAETQMQSRHVLAESQHTEFDPLEFDRFTQFQEITRMMAESVNDVTTVQQNLLRNLDNANAALLAQSRINHMLHQELLSVRMVQAGSLSDRLYRIVRQTSKELGKRVSLEITGGQVEIDRSVLEKIAAPLEHMLRNSIAHGIEKRDVRQAAGKAETGEISLTFRQEGNEVIVSLSDDGAGLNLERIRARAIESGLIRQDETPDDAQLAQLILLPGFSTARQVSQISGRGVGMDVVKSEITSLGGRIEIASESGKGTQFTLYIPLTLAVTKALLVRVGNRSYAIPSAMIEQALDIKDTVLDQMHRDGQVKWQGESYPLTFLPYLLGDTRALPEARRQYWVLLLHSGARRIAVQVDELEGNHEIVVKNIGAQLARVVGINGATVLGDGKIVLIINPVALSARAPIVRYTPIAAPASPTATQPARVPTVMVVDDSLTVRKITGRLLAREGYHVLTAKDGIDALEQLVEASPDVMLVDIEMPRMDGFELTRHVRADGRLRAIPIIMITSRTAQKHRNYAFEIGVNNFLGKPYQEEELLALIAQHVQQVRCRTTGGHH</sequence>
<dbReference type="Gene3D" id="3.30.565.10">
    <property type="entry name" value="Histidine kinase-like ATPase, C-terminal domain"/>
    <property type="match status" value="1"/>
</dbReference>
<feature type="compositionally biased region" description="Pro residues" evidence="9">
    <location>
        <begin position="1071"/>
        <end position="1081"/>
    </location>
</feature>
<dbReference type="InterPro" id="IPR036641">
    <property type="entry name" value="HPT_dom_sf"/>
</dbReference>
<dbReference type="InterPro" id="IPR003594">
    <property type="entry name" value="HATPase_dom"/>
</dbReference>
<feature type="compositionally biased region" description="Low complexity" evidence="9">
    <location>
        <begin position="1596"/>
        <end position="1613"/>
    </location>
</feature>
<dbReference type="Gene3D" id="3.40.50.2300">
    <property type="match status" value="1"/>
</dbReference>
<dbReference type="Pfam" id="PF26379">
    <property type="entry name" value="FimL_2nd"/>
    <property type="match status" value="1"/>
</dbReference>
<dbReference type="InterPro" id="IPR058661">
    <property type="entry name" value="FimL_2nd"/>
</dbReference>
<dbReference type="Gene3D" id="2.30.30.40">
    <property type="entry name" value="SH3 Domains"/>
    <property type="match status" value="1"/>
</dbReference>
<evidence type="ECO:0000256" key="2">
    <source>
        <dbReference type="ARBA" id="ARBA00012438"/>
    </source>
</evidence>
<dbReference type="RefSeq" id="WP_418892175.1">
    <property type="nucleotide sequence ID" value="NZ_JBEUWX010000003.1"/>
</dbReference>
<dbReference type="Gene3D" id="1.20.120.160">
    <property type="entry name" value="HPT domain"/>
    <property type="match status" value="4"/>
</dbReference>
<dbReference type="InterPro" id="IPR036890">
    <property type="entry name" value="HATPase_C_sf"/>
</dbReference>